<gene>
    <name evidence="6" type="ORF">H4281_35070</name>
</gene>
<keyword evidence="1" id="KW-0436">Ligase</keyword>
<organism evidence="6 7">
    <name type="scientific">Amycolatopsis dendrobii</name>
    <dbReference type="NCBI Taxonomy" id="2760662"/>
    <lineage>
        <taxon>Bacteria</taxon>
        <taxon>Bacillati</taxon>
        <taxon>Actinomycetota</taxon>
        <taxon>Actinomycetes</taxon>
        <taxon>Pseudonocardiales</taxon>
        <taxon>Pseudonocardiaceae</taxon>
        <taxon>Amycolatopsis</taxon>
    </lineage>
</organism>
<keyword evidence="2 4" id="KW-0547">Nucleotide-binding</keyword>
<evidence type="ECO:0000256" key="4">
    <source>
        <dbReference type="PROSITE-ProRule" id="PRU00409"/>
    </source>
</evidence>
<dbReference type="EMBL" id="JACGZW010000013">
    <property type="protein sequence ID" value="MBB1158398.1"/>
    <property type="molecule type" value="Genomic_DNA"/>
</dbReference>
<feature type="domain" description="ATP-grasp" evidence="5">
    <location>
        <begin position="116"/>
        <end position="312"/>
    </location>
</feature>
<name>A0A7W3ZEU1_9PSEU</name>
<dbReference type="AlphaFoldDB" id="A0A7W3ZEU1"/>
<dbReference type="GO" id="GO:0046872">
    <property type="term" value="F:metal ion binding"/>
    <property type="evidence" value="ECO:0007669"/>
    <property type="project" value="InterPro"/>
</dbReference>
<evidence type="ECO:0000313" key="7">
    <source>
        <dbReference type="Proteomes" id="UP000526734"/>
    </source>
</evidence>
<evidence type="ECO:0000313" key="6">
    <source>
        <dbReference type="EMBL" id="MBB1158398.1"/>
    </source>
</evidence>
<dbReference type="PROSITE" id="PS50975">
    <property type="entry name" value="ATP_GRASP"/>
    <property type="match status" value="1"/>
</dbReference>
<accession>A0A7W3ZEU1</accession>
<protein>
    <submittedName>
        <fullName evidence="6">ATP-grasp domain-containing protein</fullName>
    </submittedName>
</protein>
<dbReference type="PANTHER" id="PTHR43585">
    <property type="entry name" value="FUMIPYRROLE BIOSYNTHESIS PROTEIN C"/>
    <property type="match status" value="1"/>
</dbReference>
<reference evidence="6 7" key="1">
    <citation type="submission" date="2020-08" db="EMBL/GenBank/DDBJ databases">
        <title>Amycolatopsis sp. nov. DR6-1 isolated from Dendrobium heterocarpum.</title>
        <authorList>
            <person name="Tedsree N."/>
            <person name="Kuncharoen N."/>
            <person name="Likhitwitayawuid K."/>
            <person name="Tanasupawat S."/>
        </authorList>
    </citation>
    <scope>NUCLEOTIDE SEQUENCE [LARGE SCALE GENOMIC DNA]</scope>
    <source>
        <strain evidence="6 7">DR6-1</strain>
    </source>
</reference>
<evidence type="ECO:0000256" key="1">
    <source>
        <dbReference type="ARBA" id="ARBA00022598"/>
    </source>
</evidence>
<dbReference type="GO" id="GO:0005524">
    <property type="term" value="F:ATP binding"/>
    <property type="evidence" value="ECO:0007669"/>
    <property type="project" value="UniProtKB-UniRule"/>
</dbReference>
<dbReference type="Pfam" id="PF13535">
    <property type="entry name" value="ATP-grasp_4"/>
    <property type="match status" value="1"/>
</dbReference>
<proteinExistence type="predicted"/>
<dbReference type="Gene3D" id="3.30.470.20">
    <property type="entry name" value="ATP-grasp fold, B domain"/>
    <property type="match status" value="1"/>
</dbReference>
<evidence type="ECO:0000259" key="5">
    <source>
        <dbReference type="PROSITE" id="PS50975"/>
    </source>
</evidence>
<sequence length="413" mass="43240">MPAPPRVAVVYDLGSAGPADVLRAARGVCTPVFVYDRADEHPAEVAGLLADLGETLDTTGWDLRRTAAELRRRDTAGIVTFAEYQLRRTAGLAEALGLPYQDRKTAELLTDKAAQRAAFAAAGVDATRIARVDAPDDFDAALAVVGLPAVLKPAVGGSSRNTSLVTSAGEGGERARRLLAGPEDRLVLEEFLQGEPLGGWGDYVSVESLTSGGVTVPLAVTGKLPLAAGFRETGMFVPADLPGDLRAETEDLTRRALAALGFRHGLTHTEIKLTADGPRLIEVNGRLGGHVADLVRRAGGPDLVRLALLAALGAAGVPDRPRWDRVSFQHFVLAPDGTRVVRRISGAAAVRALPGVSKVDLADLPRVLPAVATGASSRVGTVYGAVADHAQLRFLSQLVGESLRPAAEPEVAR</sequence>
<dbReference type="GO" id="GO:0016874">
    <property type="term" value="F:ligase activity"/>
    <property type="evidence" value="ECO:0007669"/>
    <property type="project" value="UniProtKB-KW"/>
</dbReference>
<comment type="caution">
    <text evidence="6">The sequence shown here is derived from an EMBL/GenBank/DDBJ whole genome shotgun (WGS) entry which is preliminary data.</text>
</comment>
<evidence type="ECO:0000256" key="3">
    <source>
        <dbReference type="ARBA" id="ARBA00022840"/>
    </source>
</evidence>
<dbReference type="InterPro" id="IPR011761">
    <property type="entry name" value="ATP-grasp"/>
</dbReference>
<evidence type="ECO:0000256" key="2">
    <source>
        <dbReference type="ARBA" id="ARBA00022741"/>
    </source>
</evidence>
<dbReference type="RefSeq" id="WP_182895155.1">
    <property type="nucleotide sequence ID" value="NZ_JACGZW010000013.1"/>
</dbReference>
<dbReference type="InterPro" id="IPR052032">
    <property type="entry name" value="ATP-dep_AA_Ligase"/>
</dbReference>
<dbReference type="Proteomes" id="UP000526734">
    <property type="component" value="Unassembled WGS sequence"/>
</dbReference>
<keyword evidence="3 4" id="KW-0067">ATP-binding</keyword>
<keyword evidence="7" id="KW-1185">Reference proteome</keyword>
<dbReference type="SUPFAM" id="SSF56059">
    <property type="entry name" value="Glutathione synthetase ATP-binding domain-like"/>
    <property type="match status" value="1"/>
</dbReference>
<dbReference type="PANTHER" id="PTHR43585:SF2">
    <property type="entry name" value="ATP-GRASP ENZYME FSQD"/>
    <property type="match status" value="1"/>
</dbReference>